<dbReference type="SUPFAM" id="SSF46689">
    <property type="entry name" value="Homeodomain-like"/>
    <property type="match status" value="1"/>
</dbReference>
<accession>A0A8X6SLP1</accession>
<evidence type="ECO:0000313" key="4">
    <source>
        <dbReference type="Proteomes" id="UP000887159"/>
    </source>
</evidence>
<dbReference type="Proteomes" id="UP000887159">
    <property type="component" value="Unassembled WGS sequence"/>
</dbReference>
<reference evidence="3" key="1">
    <citation type="submission" date="2020-08" db="EMBL/GenBank/DDBJ databases">
        <title>Multicomponent nature underlies the extraordinary mechanical properties of spider dragline silk.</title>
        <authorList>
            <person name="Kono N."/>
            <person name="Nakamura H."/>
            <person name="Mori M."/>
            <person name="Yoshida Y."/>
            <person name="Ohtoshi R."/>
            <person name="Malay A.D."/>
            <person name="Moran D.A.P."/>
            <person name="Tomita M."/>
            <person name="Numata K."/>
            <person name="Arakawa K."/>
        </authorList>
    </citation>
    <scope>NUCLEOTIDE SEQUENCE</scope>
</reference>
<comment type="subcellular location">
    <subcellularLocation>
        <location evidence="1">Nucleus</location>
    </subcellularLocation>
</comment>
<dbReference type="InterPro" id="IPR009057">
    <property type="entry name" value="Homeodomain-like_sf"/>
</dbReference>
<sequence>MMAHRKGLSPDEIVNRLREISENESDGVVSCLAVPQIPKPHSCVQKIIGRFKSDGLIENKSGRGRGRKSILRDVAKRKVLKDIKIDPKLSAVKLAAETSRIMGRSLSVETVRNVIRHAGYSSRVARKKPFISLQNQIKRLEFAKTHQLKTDNFWKKLYLVTRK</sequence>
<dbReference type="GO" id="GO:0005634">
    <property type="term" value="C:nucleus"/>
    <property type="evidence" value="ECO:0007669"/>
    <property type="project" value="UniProtKB-SubCell"/>
</dbReference>
<comment type="caution">
    <text evidence="3">The sequence shown here is derived from an EMBL/GenBank/DDBJ whole genome shotgun (WGS) entry which is preliminary data.</text>
</comment>
<dbReference type="Pfam" id="PF01498">
    <property type="entry name" value="HTH_Tnp_Tc3_2"/>
    <property type="match status" value="1"/>
</dbReference>
<proteinExistence type="predicted"/>
<evidence type="ECO:0000313" key="3">
    <source>
        <dbReference type="EMBL" id="GFY09213.1"/>
    </source>
</evidence>
<feature type="domain" description="Transposase Tc1-like" evidence="2">
    <location>
        <begin position="76"/>
        <end position="147"/>
    </location>
</feature>
<dbReference type="EMBL" id="BMAU01021287">
    <property type="protein sequence ID" value="GFY09213.1"/>
    <property type="molecule type" value="Genomic_DNA"/>
</dbReference>
<evidence type="ECO:0000259" key="2">
    <source>
        <dbReference type="Pfam" id="PF01498"/>
    </source>
</evidence>
<dbReference type="AlphaFoldDB" id="A0A8X6SLP1"/>
<protein>
    <submittedName>
        <fullName evidence="3">HTH_Tnp_Tc3_2 domain-containing protein</fullName>
    </submittedName>
</protein>
<dbReference type="InterPro" id="IPR002492">
    <property type="entry name" value="Transposase_Tc1-like"/>
</dbReference>
<gene>
    <name evidence="3" type="primary">AVEN_37441_1</name>
    <name evidence="3" type="ORF">TNCV_2991311</name>
</gene>
<evidence type="ECO:0000256" key="1">
    <source>
        <dbReference type="ARBA" id="ARBA00004123"/>
    </source>
</evidence>
<keyword evidence="4" id="KW-1185">Reference proteome</keyword>
<name>A0A8X6SLP1_TRICX</name>
<organism evidence="3 4">
    <name type="scientific">Trichonephila clavipes</name>
    <name type="common">Golden silk orbweaver</name>
    <name type="synonym">Nephila clavipes</name>
    <dbReference type="NCBI Taxonomy" id="2585209"/>
    <lineage>
        <taxon>Eukaryota</taxon>
        <taxon>Metazoa</taxon>
        <taxon>Ecdysozoa</taxon>
        <taxon>Arthropoda</taxon>
        <taxon>Chelicerata</taxon>
        <taxon>Arachnida</taxon>
        <taxon>Araneae</taxon>
        <taxon>Araneomorphae</taxon>
        <taxon>Entelegynae</taxon>
        <taxon>Araneoidea</taxon>
        <taxon>Nephilidae</taxon>
        <taxon>Trichonephila</taxon>
    </lineage>
</organism>
<dbReference type="GO" id="GO:0006313">
    <property type="term" value="P:DNA transposition"/>
    <property type="evidence" value="ECO:0007669"/>
    <property type="project" value="InterPro"/>
</dbReference>
<dbReference type="GO" id="GO:0003677">
    <property type="term" value="F:DNA binding"/>
    <property type="evidence" value="ECO:0007669"/>
    <property type="project" value="InterPro"/>
</dbReference>
<dbReference type="GO" id="GO:0015074">
    <property type="term" value="P:DNA integration"/>
    <property type="evidence" value="ECO:0007669"/>
    <property type="project" value="InterPro"/>
</dbReference>